<sequence>MHRTLLALTRQTPLSFPAITRALQDTPGWRLDGNNNGIIHREFGFRDAGQVSAFITAIAADSEKAGHHPSFSTKPNAVHVKLTTHDAGDQVTQKDIEMARRLNAAFGQITG</sequence>
<dbReference type="VEuPathDB" id="TriTrypDB:TvY486_1107340"/>
<organism evidence="6">
    <name type="scientific">Trypanosoma vivax (strain Y486)</name>
    <dbReference type="NCBI Taxonomy" id="1055687"/>
    <lineage>
        <taxon>Eukaryota</taxon>
        <taxon>Discoba</taxon>
        <taxon>Euglenozoa</taxon>
        <taxon>Kinetoplastea</taxon>
        <taxon>Metakinetoplastina</taxon>
        <taxon>Trypanosomatida</taxon>
        <taxon>Trypanosomatidae</taxon>
        <taxon>Trypanosoma</taxon>
        <taxon>Duttonella</taxon>
    </lineage>
</organism>
<evidence type="ECO:0000256" key="5">
    <source>
        <dbReference type="ARBA" id="ARBA00030497"/>
    </source>
</evidence>
<dbReference type="PANTHER" id="PTHR12599:SF0">
    <property type="entry name" value="PTERIN-4-ALPHA-CARBINOLAMINE DEHYDRATASE"/>
    <property type="match status" value="1"/>
</dbReference>
<dbReference type="GO" id="GO:0008124">
    <property type="term" value="F:4-alpha-hydroxytetrahydrobiopterin dehydratase activity"/>
    <property type="evidence" value="ECO:0007669"/>
    <property type="project" value="UniProtKB-EC"/>
</dbReference>
<dbReference type="Pfam" id="PF01329">
    <property type="entry name" value="Pterin_4a"/>
    <property type="match status" value="1"/>
</dbReference>
<keyword evidence="4" id="KW-0456">Lyase</keyword>
<dbReference type="OMA" id="WAEKWNH"/>
<name>G0UBQ2_TRYVY</name>
<evidence type="ECO:0000313" key="6">
    <source>
        <dbReference type="EMBL" id="CCC53250.1"/>
    </source>
</evidence>
<evidence type="ECO:0000256" key="3">
    <source>
        <dbReference type="ARBA" id="ARBA00013252"/>
    </source>
</evidence>
<gene>
    <name evidence="6" type="ORF">TVY486_1107340</name>
</gene>
<accession>G0UBQ2</accession>
<protein>
    <recommendedName>
        <fullName evidence="3">4a-hydroxytetrahydrobiopterin dehydratase</fullName>
        <ecNumber evidence="3">4.2.1.96</ecNumber>
    </recommendedName>
    <alternativeName>
        <fullName evidence="5">4-alpha-hydroxy-tetrahydropterin dehydratase</fullName>
    </alternativeName>
</protein>
<dbReference type="InterPro" id="IPR036428">
    <property type="entry name" value="PCD_sf"/>
</dbReference>
<comment type="catalytic activity">
    <reaction evidence="1">
        <text>(4aS,6R)-4a-hydroxy-L-erythro-5,6,7,8-tetrahydrobiopterin = (6R)-L-erythro-6,7-dihydrobiopterin + H2O</text>
        <dbReference type="Rhea" id="RHEA:11920"/>
        <dbReference type="ChEBI" id="CHEBI:15377"/>
        <dbReference type="ChEBI" id="CHEBI:15642"/>
        <dbReference type="ChEBI" id="CHEBI:43120"/>
        <dbReference type="EC" id="4.2.1.96"/>
    </reaction>
</comment>
<evidence type="ECO:0000256" key="1">
    <source>
        <dbReference type="ARBA" id="ARBA00001554"/>
    </source>
</evidence>
<evidence type="ECO:0000256" key="4">
    <source>
        <dbReference type="ARBA" id="ARBA00023239"/>
    </source>
</evidence>
<proteinExistence type="inferred from homology"/>
<reference evidence="6" key="1">
    <citation type="journal article" date="2012" name="Proc. Natl. Acad. Sci. U.S.A.">
        <title>Antigenic diversity is generated by distinct evolutionary mechanisms in African trypanosome species.</title>
        <authorList>
            <person name="Jackson A.P."/>
            <person name="Berry A."/>
            <person name="Aslett M."/>
            <person name="Allison H.C."/>
            <person name="Burton P."/>
            <person name="Vavrova-Anderson J."/>
            <person name="Brown R."/>
            <person name="Browne H."/>
            <person name="Corton N."/>
            <person name="Hauser H."/>
            <person name="Gamble J."/>
            <person name="Gilderthorp R."/>
            <person name="Marcello L."/>
            <person name="McQuillan J."/>
            <person name="Otto T.D."/>
            <person name="Quail M.A."/>
            <person name="Sanders M.J."/>
            <person name="van Tonder A."/>
            <person name="Ginger M.L."/>
            <person name="Field M.C."/>
            <person name="Barry J.D."/>
            <person name="Hertz-Fowler C."/>
            <person name="Berriman M."/>
        </authorList>
    </citation>
    <scope>NUCLEOTIDE SEQUENCE</scope>
    <source>
        <strain evidence="6">Y486</strain>
    </source>
</reference>
<dbReference type="Gene3D" id="3.30.1360.20">
    <property type="entry name" value="Transcriptional coactivator/pterin dehydratase"/>
    <property type="match status" value="1"/>
</dbReference>
<dbReference type="InterPro" id="IPR001533">
    <property type="entry name" value="Pterin_deHydtase"/>
</dbReference>
<dbReference type="EC" id="4.2.1.96" evidence="3"/>
<dbReference type="GO" id="GO:0006729">
    <property type="term" value="P:tetrahydrobiopterin biosynthetic process"/>
    <property type="evidence" value="ECO:0007669"/>
    <property type="project" value="InterPro"/>
</dbReference>
<dbReference type="SUPFAM" id="SSF55248">
    <property type="entry name" value="PCD-like"/>
    <property type="match status" value="1"/>
</dbReference>
<evidence type="ECO:0000256" key="2">
    <source>
        <dbReference type="ARBA" id="ARBA00006472"/>
    </source>
</evidence>
<dbReference type="AlphaFoldDB" id="G0UBQ2"/>
<comment type="similarity">
    <text evidence="2">Belongs to the pterin-4-alpha-carbinolamine dehydratase family.</text>
</comment>
<dbReference type="PANTHER" id="PTHR12599">
    <property type="entry name" value="PTERIN-4-ALPHA-CARBINOLAMINE DEHYDRATASE"/>
    <property type="match status" value="1"/>
</dbReference>
<dbReference type="EMBL" id="HE573027">
    <property type="protein sequence ID" value="CCC53250.1"/>
    <property type="molecule type" value="Genomic_DNA"/>
</dbReference>